<evidence type="ECO:0000313" key="4">
    <source>
        <dbReference type="EMBL" id="UYB34736.1"/>
    </source>
</evidence>
<reference evidence="4" key="1">
    <citation type="submission" date="2022-09" db="EMBL/GenBank/DDBJ databases">
        <authorList>
            <person name="Li D."/>
            <person name="Cheng J."/>
            <person name="Li Y."/>
        </authorList>
    </citation>
    <scope>NUCLEOTIDE SEQUENCE</scope>
    <source>
        <strain evidence="4">DL</strain>
    </source>
</reference>
<comment type="similarity">
    <text evidence="1">Belongs to the PemK/MazF family.</text>
</comment>
<sequence>MAFSSRNLLSLARTALRAARHLAAPPAKAPRRAPSKTSRTPDPRFSAPGTVAAGTSSARSSRTAGYPGDYTGRIQPVYAPRPDGAPDPGEVVWAWVPYEEDPSQGKDRPVLLIGRSGSRLLGLMLTTRDRNNSRGSDPAYLDIGSGAWDSKGRPSEVKLDRIITLDPADVRRQGAVVDRAVFERVADRLSALRG</sequence>
<dbReference type="Gene3D" id="2.30.30.110">
    <property type="match status" value="1"/>
</dbReference>
<dbReference type="InterPro" id="IPR003477">
    <property type="entry name" value="PemK-like"/>
</dbReference>
<name>A0ABY6FPM7_9MICC</name>
<dbReference type="SUPFAM" id="SSF50118">
    <property type="entry name" value="Cell growth inhibitor/plasmid maintenance toxic component"/>
    <property type="match status" value="1"/>
</dbReference>
<protein>
    <submittedName>
        <fullName evidence="4">Type II toxin-antitoxin system PemK/MazF family toxin</fullName>
    </submittedName>
</protein>
<evidence type="ECO:0000256" key="3">
    <source>
        <dbReference type="SAM" id="MobiDB-lite"/>
    </source>
</evidence>
<keyword evidence="2" id="KW-1277">Toxin-antitoxin system</keyword>
<keyword evidence="5" id="KW-1185">Reference proteome</keyword>
<proteinExistence type="inferred from homology"/>
<dbReference type="RefSeq" id="WP_263126877.1">
    <property type="nucleotide sequence ID" value="NZ_CP106856.1"/>
</dbReference>
<feature type="compositionally biased region" description="Low complexity" evidence="3">
    <location>
        <begin position="52"/>
        <end position="65"/>
    </location>
</feature>
<evidence type="ECO:0000313" key="5">
    <source>
        <dbReference type="Proteomes" id="UP001063368"/>
    </source>
</evidence>
<organism evidence="4 5">
    <name type="scientific">Arthrobacter koreensis</name>
    <dbReference type="NCBI Taxonomy" id="199136"/>
    <lineage>
        <taxon>Bacteria</taxon>
        <taxon>Bacillati</taxon>
        <taxon>Actinomycetota</taxon>
        <taxon>Actinomycetes</taxon>
        <taxon>Micrococcales</taxon>
        <taxon>Micrococcaceae</taxon>
        <taxon>Arthrobacter</taxon>
    </lineage>
</organism>
<dbReference type="EMBL" id="CP106856">
    <property type="protein sequence ID" value="UYB34736.1"/>
    <property type="molecule type" value="Genomic_DNA"/>
</dbReference>
<evidence type="ECO:0000256" key="2">
    <source>
        <dbReference type="ARBA" id="ARBA00022649"/>
    </source>
</evidence>
<evidence type="ECO:0000256" key="1">
    <source>
        <dbReference type="ARBA" id="ARBA00007521"/>
    </source>
</evidence>
<feature type="region of interest" description="Disordered" evidence="3">
    <location>
        <begin position="20"/>
        <end position="71"/>
    </location>
</feature>
<accession>A0ABY6FPM7</accession>
<dbReference type="Proteomes" id="UP001063368">
    <property type="component" value="Chromosome"/>
</dbReference>
<gene>
    <name evidence="4" type="ORF">N9A08_08665</name>
</gene>
<dbReference type="InterPro" id="IPR011067">
    <property type="entry name" value="Plasmid_toxin/cell-grow_inhib"/>
</dbReference>
<dbReference type="Pfam" id="PF02452">
    <property type="entry name" value="PemK_toxin"/>
    <property type="match status" value="1"/>
</dbReference>